<dbReference type="NCBIfam" id="TIGR00254">
    <property type="entry name" value="GGDEF"/>
    <property type="match status" value="1"/>
</dbReference>
<dbReference type="Gene3D" id="3.30.70.270">
    <property type="match status" value="1"/>
</dbReference>
<feature type="transmembrane region" description="Helical" evidence="1">
    <location>
        <begin position="166"/>
        <end position="186"/>
    </location>
</feature>
<feature type="transmembrane region" description="Helical" evidence="1">
    <location>
        <begin position="95"/>
        <end position="113"/>
    </location>
</feature>
<dbReference type="EMBL" id="CP011058">
    <property type="protein sequence ID" value="AJY77767.1"/>
    <property type="molecule type" value="Genomic_DNA"/>
</dbReference>
<evidence type="ECO:0000313" key="4">
    <source>
        <dbReference type="EMBL" id="AJY77767.1"/>
    </source>
</evidence>
<dbReference type="GO" id="GO:1902201">
    <property type="term" value="P:negative regulation of bacterial-type flagellum-dependent cell motility"/>
    <property type="evidence" value="ECO:0007669"/>
    <property type="project" value="TreeGrafter"/>
</dbReference>
<dbReference type="STRING" id="1126833.VN24_15325"/>
<dbReference type="InterPro" id="IPR043128">
    <property type="entry name" value="Rev_trsase/Diguanyl_cyclase"/>
</dbReference>
<dbReference type="PANTHER" id="PTHR45138">
    <property type="entry name" value="REGULATORY COMPONENTS OF SENSORY TRANSDUCTION SYSTEM"/>
    <property type="match status" value="1"/>
</dbReference>
<dbReference type="InterPro" id="IPR000700">
    <property type="entry name" value="PAS-assoc_C"/>
</dbReference>
<dbReference type="PROSITE" id="PS50113">
    <property type="entry name" value="PAC"/>
    <property type="match status" value="1"/>
</dbReference>
<protein>
    <recommendedName>
        <fullName evidence="6">GGDEF domain-containing protein</fullName>
    </recommendedName>
</protein>
<feature type="domain" description="GGDEF" evidence="3">
    <location>
        <begin position="411"/>
        <end position="554"/>
    </location>
</feature>
<dbReference type="FunFam" id="3.30.70.270:FF:000001">
    <property type="entry name" value="Diguanylate cyclase domain protein"/>
    <property type="match status" value="1"/>
</dbReference>
<dbReference type="Proteomes" id="UP000032633">
    <property type="component" value="Chromosome"/>
</dbReference>
<keyword evidence="1" id="KW-0812">Transmembrane</keyword>
<keyword evidence="5" id="KW-1185">Reference proteome</keyword>
<gene>
    <name evidence="4" type="ORF">VN24_15325</name>
</gene>
<dbReference type="GO" id="GO:0052621">
    <property type="term" value="F:diguanylate cyclase activity"/>
    <property type="evidence" value="ECO:0007669"/>
    <property type="project" value="TreeGrafter"/>
</dbReference>
<evidence type="ECO:0000259" key="3">
    <source>
        <dbReference type="PROSITE" id="PS50887"/>
    </source>
</evidence>
<feature type="transmembrane region" description="Helical" evidence="1">
    <location>
        <begin position="61"/>
        <end position="83"/>
    </location>
</feature>
<dbReference type="PATRIC" id="fig|1126833.4.peg.3353"/>
<feature type="transmembrane region" description="Helical" evidence="1">
    <location>
        <begin position="6"/>
        <end position="25"/>
    </location>
</feature>
<evidence type="ECO:0000256" key="1">
    <source>
        <dbReference type="SAM" id="Phobius"/>
    </source>
</evidence>
<dbReference type="PROSITE" id="PS50887">
    <property type="entry name" value="GGDEF"/>
    <property type="match status" value="1"/>
</dbReference>
<proteinExistence type="predicted"/>
<accession>A0A0D5NS01</accession>
<evidence type="ECO:0000313" key="5">
    <source>
        <dbReference type="Proteomes" id="UP000032633"/>
    </source>
</evidence>
<feature type="transmembrane region" description="Helical" evidence="1">
    <location>
        <begin position="198"/>
        <end position="217"/>
    </location>
</feature>
<evidence type="ECO:0000259" key="2">
    <source>
        <dbReference type="PROSITE" id="PS50113"/>
    </source>
</evidence>
<dbReference type="Pfam" id="PF00990">
    <property type="entry name" value="GGDEF"/>
    <property type="match status" value="1"/>
</dbReference>
<organism evidence="4 5">
    <name type="scientific">Paenibacillus beijingensis</name>
    <dbReference type="NCBI Taxonomy" id="1126833"/>
    <lineage>
        <taxon>Bacteria</taxon>
        <taxon>Bacillati</taxon>
        <taxon>Bacillota</taxon>
        <taxon>Bacilli</taxon>
        <taxon>Bacillales</taxon>
        <taxon>Paenibacillaceae</taxon>
        <taxon>Paenibacillus</taxon>
    </lineage>
</organism>
<dbReference type="GO" id="GO:0005886">
    <property type="term" value="C:plasma membrane"/>
    <property type="evidence" value="ECO:0007669"/>
    <property type="project" value="TreeGrafter"/>
</dbReference>
<dbReference type="RefSeq" id="WP_045673349.1">
    <property type="nucleotide sequence ID" value="NZ_CP011058.1"/>
</dbReference>
<keyword evidence="1" id="KW-1133">Transmembrane helix</keyword>
<dbReference type="InterPro" id="IPR050469">
    <property type="entry name" value="Diguanylate_Cyclase"/>
</dbReference>
<dbReference type="CDD" id="cd01949">
    <property type="entry name" value="GGDEF"/>
    <property type="match status" value="1"/>
</dbReference>
<dbReference type="InterPro" id="IPR031621">
    <property type="entry name" value="HisKA_7TM"/>
</dbReference>
<dbReference type="GO" id="GO:0043709">
    <property type="term" value="P:cell adhesion involved in single-species biofilm formation"/>
    <property type="evidence" value="ECO:0007669"/>
    <property type="project" value="TreeGrafter"/>
</dbReference>
<dbReference type="InterPro" id="IPR029787">
    <property type="entry name" value="Nucleotide_cyclase"/>
</dbReference>
<evidence type="ECO:0008006" key="6">
    <source>
        <dbReference type="Google" id="ProtNLM"/>
    </source>
</evidence>
<dbReference type="Pfam" id="PF16927">
    <property type="entry name" value="HisKA_7TM"/>
    <property type="match status" value="1"/>
</dbReference>
<keyword evidence="1" id="KW-0472">Membrane</keyword>
<dbReference type="SUPFAM" id="SSF55073">
    <property type="entry name" value="Nucleotide cyclase"/>
    <property type="match status" value="1"/>
</dbReference>
<dbReference type="SMART" id="SM00267">
    <property type="entry name" value="GGDEF"/>
    <property type="match status" value="1"/>
</dbReference>
<reference evidence="4 5" key="1">
    <citation type="journal article" date="2015" name="J. Biotechnol.">
        <title>Complete genome sequence of Paenibacillus beijingensis 7188(T) (=DSM 24997(T)), a novel rhizobacterium from jujube garden soil.</title>
        <authorList>
            <person name="Kwak Y."/>
            <person name="Shin J.H."/>
        </authorList>
    </citation>
    <scope>NUCLEOTIDE SEQUENCE [LARGE SCALE GENOMIC DNA]</scope>
    <source>
        <strain evidence="4 5">DSM 24997</strain>
    </source>
</reference>
<sequence length="555" mass="63226">MIWLDFGLFVFLSGLFFYVFAFSHLRTLHKVYLIFHSFMMLWPLSQFALKTTDRPEFQSFYASVSILSISFQSAAWLIFTFLLTGQSYLITRMRILFIIAPALIIAALVLGPMQSVTQPFVNPSARLMYSPILWLLSLQLLVVCAFSISLMYRVLRAGASPRHRKLIVMALKGLVLLVLFILSDFLVNVAWDNGLPDVPGITSVGLAIAGSYFVFAIQRQGVFDIVQVAQHNVIQSMSAGVMVLDEYNVVVESNKMLKGYHAARIGDKFDMAAFLKRVEVKPGESFEFLRKYGKRKPGQIQLEFKLKEDNQVRYIQMNVSPVVTSRKTMIGRVVTFQDISEIRSLVEQKHRQNETLQIRNRELIIIQDELYRANQMLEQLAITDSLTGCYNRRFLMQQLEHEMLTNARYKVPFAIFLFDIDWFKSINDTFGHLMGDEVIKGTAAAVRNCLRRSDLLARYGGEEFTVYLPHTASEQAVKLAEKVKAAVERNYFASSSDGSPVRITISMGVLTVDPDRMMNIQEPKAYLQELFAQADAALYEAKRSGRNCIVSRKHA</sequence>
<dbReference type="HOGENOM" id="CLU_493350_0_0_9"/>
<dbReference type="KEGG" id="pbj:VN24_15325"/>
<dbReference type="InterPro" id="IPR000160">
    <property type="entry name" value="GGDEF_dom"/>
</dbReference>
<name>A0A0D5NS01_9BACL</name>
<feature type="transmembrane region" description="Helical" evidence="1">
    <location>
        <begin position="32"/>
        <end position="49"/>
    </location>
</feature>
<reference evidence="5" key="2">
    <citation type="submission" date="2015-03" db="EMBL/GenBank/DDBJ databases">
        <title>Genome sequence of Paenibacillus beijingensis strain DSM 24997T.</title>
        <authorList>
            <person name="Kwak Y."/>
            <person name="Shin J.-H."/>
        </authorList>
    </citation>
    <scope>NUCLEOTIDE SEQUENCE [LARGE SCALE GENOMIC DNA]</scope>
    <source>
        <strain evidence="5">DSM 24997</strain>
    </source>
</reference>
<feature type="transmembrane region" description="Helical" evidence="1">
    <location>
        <begin position="133"/>
        <end position="154"/>
    </location>
</feature>
<dbReference type="PANTHER" id="PTHR45138:SF9">
    <property type="entry name" value="DIGUANYLATE CYCLASE DGCM-RELATED"/>
    <property type="match status" value="1"/>
</dbReference>
<dbReference type="Gene3D" id="3.30.450.20">
    <property type="entry name" value="PAS domain"/>
    <property type="match status" value="1"/>
</dbReference>
<dbReference type="AlphaFoldDB" id="A0A0D5NS01"/>
<feature type="domain" description="PAC" evidence="2">
    <location>
        <begin position="298"/>
        <end position="351"/>
    </location>
</feature>